<dbReference type="Pfam" id="PF01740">
    <property type="entry name" value="STAS"/>
    <property type="match status" value="1"/>
</dbReference>
<dbReference type="KEGG" id="bwh:A9C19_16370"/>
<name>A0A1L3MV94_9BACI</name>
<keyword evidence="4" id="KW-1185">Reference proteome</keyword>
<evidence type="ECO:0000313" key="3">
    <source>
        <dbReference type="EMBL" id="APH06190.1"/>
    </source>
</evidence>
<dbReference type="PANTHER" id="PTHR33745:SF3">
    <property type="entry name" value="RSBT CO-ANTAGONIST PROTEIN RSBRC"/>
    <property type="match status" value="1"/>
</dbReference>
<protein>
    <submittedName>
        <fullName evidence="3">Modulator protein</fullName>
    </submittedName>
</protein>
<dbReference type="Gene3D" id="3.30.750.24">
    <property type="entry name" value="STAS domain"/>
    <property type="match status" value="1"/>
</dbReference>
<accession>A0A1L3MV94</accession>
<reference evidence="3 4" key="1">
    <citation type="journal article" date="2016" name="Sci. Rep.">
        <title>Complete genome sequence and transcriptomic analysis of a novel marine strain Bacillus weihaiensis reveals the mechanism of brown algae degradation.</title>
        <authorList>
            <person name="Zhu Y."/>
            <person name="Chen P."/>
            <person name="Bao Y."/>
            <person name="Men Y."/>
            <person name="Zeng Y."/>
            <person name="Yang J."/>
            <person name="Sun J."/>
            <person name="Sun Y."/>
        </authorList>
    </citation>
    <scope>NUCLEOTIDE SEQUENCE [LARGE SCALE GENOMIC DNA]</scope>
    <source>
        <strain evidence="3 4">Alg07</strain>
    </source>
</reference>
<dbReference type="InterPro" id="IPR002645">
    <property type="entry name" value="STAS_dom"/>
</dbReference>
<feature type="domain" description="STAS" evidence="2">
    <location>
        <begin position="162"/>
        <end position="273"/>
    </location>
</feature>
<sequence length="278" mass="31170">MKDELRYIGQKVVEKKIELAKKVDFGTDGQLMQKIAVSKFPLTERVEYRAKLIGYFGEALYEDTEIIKERVSDWAAKAAHVAINDHISLSSTLRGIYSYRTVIWDVFTEELEKRKFAPITMLDVSKIIDPLIDIVCSIIGEEFEKHNHNLMKVAYTALEELSVPVVPLTEGLAIVPLVGNIDTHRAKLIMDVTLHEAAKLKLTDIIFDVSGVPIIDTMVANQLFHIVHALRLLGVKVMLTGIRPEIAQTIISLGMDFSGIQTRASMKQALEEIGILKS</sequence>
<dbReference type="SUPFAM" id="SSF52091">
    <property type="entry name" value="SpoIIaa-like"/>
    <property type="match status" value="1"/>
</dbReference>
<dbReference type="InterPro" id="IPR051932">
    <property type="entry name" value="Bact_StressResp_Reg"/>
</dbReference>
<dbReference type="PROSITE" id="PS50801">
    <property type="entry name" value="STAS"/>
    <property type="match status" value="1"/>
</dbReference>
<dbReference type="RefSeq" id="WP_072580992.1">
    <property type="nucleotide sequence ID" value="NZ_CP016020.1"/>
</dbReference>
<dbReference type="PANTHER" id="PTHR33745">
    <property type="entry name" value="RSBT ANTAGONIST PROTEIN RSBS-RELATED"/>
    <property type="match status" value="1"/>
</dbReference>
<dbReference type="STRING" id="1547283.A9C19_16370"/>
<organism evidence="3 4">
    <name type="scientific">Bacillus weihaiensis</name>
    <dbReference type="NCBI Taxonomy" id="1547283"/>
    <lineage>
        <taxon>Bacteria</taxon>
        <taxon>Bacillati</taxon>
        <taxon>Bacillota</taxon>
        <taxon>Bacilli</taxon>
        <taxon>Bacillales</taxon>
        <taxon>Bacillaceae</taxon>
        <taxon>Bacillus</taxon>
    </lineage>
</organism>
<dbReference type="Proteomes" id="UP000181936">
    <property type="component" value="Chromosome"/>
</dbReference>
<dbReference type="AlphaFoldDB" id="A0A1L3MV94"/>
<evidence type="ECO:0000259" key="2">
    <source>
        <dbReference type="PROSITE" id="PS50801"/>
    </source>
</evidence>
<dbReference type="CDD" id="cd07041">
    <property type="entry name" value="STAS_RsbR_RsbS_like"/>
    <property type="match status" value="1"/>
</dbReference>
<dbReference type="EMBL" id="CP016020">
    <property type="protein sequence ID" value="APH06190.1"/>
    <property type="molecule type" value="Genomic_DNA"/>
</dbReference>
<evidence type="ECO:0000256" key="1">
    <source>
        <dbReference type="ARBA" id="ARBA00022553"/>
    </source>
</evidence>
<dbReference type="InterPro" id="IPR036513">
    <property type="entry name" value="STAS_dom_sf"/>
</dbReference>
<dbReference type="OrthoDB" id="9800154at2"/>
<evidence type="ECO:0000313" key="4">
    <source>
        <dbReference type="Proteomes" id="UP000181936"/>
    </source>
</evidence>
<proteinExistence type="predicted"/>
<gene>
    <name evidence="3" type="ORF">A9C19_16370</name>
</gene>
<keyword evidence="1" id="KW-0597">Phosphoprotein</keyword>